<dbReference type="GO" id="GO:0003925">
    <property type="term" value="F:G protein activity"/>
    <property type="evidence" value="ECO:0007669"/>
    <property type="project" value="UniProtKB-EC"/>
</dbReference>
<sequence>MGDELYKLVVIGGGSVGKSCLIVRYLQGKFIQDYDPTIEENYRKMVIVDDRPSMLEILDTAGQEEYRTVRDKYLKQGEGFLLCFSITARASFSEAKNLHESIRLIKRIDTTPVVTVGNKCDLEDERLVSQEEADELAAKYNSEYIETSAKTGLNVHAAFEALVRRVRKFKSESKSVTNQGNSKTPQRPTKKRKKCSLL</sequence>
<dbReference type="Pfam" id="PF00071">
    <property type="entry name" value="Ras"/>
    <property type="match status" value="1"/>
</dbReference>
<dbReference type="PROSITE" id="PS51421">
    <property type="entry name" value="RAS"/>
    <property type="match status" value="1"/>
</dbReference>
<accession>A0A9Q0LIN8</accession>
<evidence type="ECO:0000256" key="8">
    <source>
        <dbReference type="SAM" id="MobiDB-lite"/>
    </source>
</evidence>
<dbReference type="GO" id="GO:0007165">
    <property type="term" value="P:signal transduction"/>
    <property type="evidence" value="ECO:0007669"/>
    <property type="project" value="InterPro"/>
</dbReference>
<evidence type="ECO:0000313" key="10">
    <source>
        <dbReference type="Proteomes" id="UP001149090"/>
    </source>
</evidence>
<evidence type="ECO:0000256" key="2">
    <source>
        <dbReference type="ARBA" id="ARBA00011984"/>
    </source>
</evidence>
<dbReference type="Proteomes" id="UP001149090">
    <property type="component" value="Unassembled WGS sequence"/>
</dbReference>
<dbReference type="SMART" id="SM00176">
    <property type="entry name" value="RAN"/>
    <property type="match status" value="1"/>
</dbReference>
<dbReference type="CDD" id="cd00876">
    <property type="entry name" value="Ras"/>
    <property type="match status" value="1"/>
</dbReference>
<keyword evidence="6" id="KW-0342">GTP-binding</keyword>
<dbReference type="SMART" id="SM00175">
    <property type="entry name" value="RAB"/>
    <property type="match status" value="1"/>
</dbReference>
<evidence type="ECO:0000256" key="3">
    <source>
        <dbReference type="ARBA" id="ARBA00022475"/>
    </source>
</evidence>
<keyword evidence="5" id="KW-0378">Hydrolase</keyword>
<evidence type="ECO:0000313" key="9">
    <source>
        <dbReference type="EMBL" id="KAJ5073180.1"/>
    </source>
</evidence>
<protein>
    <recommendedName>
        <fullName evidence="2">small monomeric GTPase</fullName>
        <ecNumber evidence="2">3.6.5.2</ecNumber>
    </recommendedName>
</protein>
<keyword evidence="3" id="KW-1003">Cell membrane</keyword>
<proteinExistence type="predicted"/>
<dbReference type="EC" id="3.6.5.2" evidence="2"/>
<evidence type="ECO:0000256" key="7">
    <source>
        <dbReference type="ARBA" id="ARBA00023136"/>
    </source>
</evidence>
<evidence type="ECO:0000256" key="6">
    <source>
        <dbReference type="ARBA" id="ARBA00023134"/>
    </source>
</evidence>
<dbReference type="InterPro" id="IPR001806">
    <property type="entry name" value="Small_GTPase"/>
</dbReference>
<dbReference type="PROSITE" id="PS51420">
    <property type="entry name" value="RHO"/>
    <property type="match status" value="1"/>
</dbReference>
<dbReference type="SMART" id="SM00173">
    <property type="entry name" value="RAS"/>
    <property type="match status" value="1"/>
</dbReference>
<dbReference type="SUPFAM" id="SSF52540">
    <property type="entry name" value="P-loop containing nucleoside triphosphate hydrolases"/>
    <property type="match status" value="1"/>
</dbReference>
<dbReference type="InterPro" id="IPR020849">
    <property type="entry name" value="Small_GTPase_Ras-type"/>
</dbReference>
<dbReference type="Gene3D" id="3.40.50.300">
    <property type="entry name" value="P-loop containing nucleotide triphosphate hydrolases"/>
    <property type="match status" value="1"/>
</dbReference>
<organism evidence="9 10">
    <name type="scientific">Anaeramoeba ignava</name>
    <name type="common">Anaerobic marine amoeba</name>
    <dbReference type="NCBI Taxonomy" id="1746090"/>
    <lineage>
        <taxon>Eukaryota</taxon>
        <taxon>Metamonada</taxon>
        <taxon>Anaeramoebidae</taxon>
        <taxon>Anaeramoeba</taxon>
    </lineage>
</organism>
<comment type="caution">
    <text evidence="9">The sequence shown here is derived from an EMBL/GenBank/DDBJ whole genome shotgun (WGS) entry which is preliminary data.</text>
</comment>
<name>A0A9Q0LIN8_ANAIG</name>
<dbReference type="OrthoDB" id="5976022at2759"/>
<gene>
    <name evidence="9" type="ORF">M0811_08862</name>
</gene>
<dbReference type="PANTHER" id="PTHR24070">
    <property type="entry name" value="RAS, DI-RAS, AND RHEB FAMILY MEMBERS OF SMALL GTPASE SUPERFAMILY"/>
    <property type="match status" value="1"/>
</dbReference>
<feature type="region of interest" description="Disordered" evidence="8">
    <location>
        <begin position="170"/>
        <end position="198"/>
    </location>
</feature>
<dbReference type="PROSITE" id="PS51419">
    <property type="entry name" value="RAB"/>
    <property type="match status" value="1"/>
</dbReference>
<feature type="compositionally biased region" description="Basic residues" evidence="8">
    <location>
        <begin position="188"/>
        <end position="198"/>
    </location>
</feature>
<keyword evidence="4" id="KW-0547">Nucleotide-binding</keyword>
<dbReference type="GO" id="GO:0005886">
    <property type="term" value="C:plasma membrane"/>
    <property type="evidence" value="ECO:0007669"/>
    <property type="project" value="UniProtKB-SubCell"/>
</dbReference>
<dbReference type="FunFam" id="3.40.50.300:FF:000343">
    <property type="entry name" value="Ras family gtpase"/>
    <property type="match status" value="1"/>
</dbReference>
<keyword evidence="7" id="KW-0472">Membrane</keyword>
<dbReference type="NCBIfam" id="TIGR00231">
    <property type="entry name" value="small_GTP"/>
    <property type="match status" value="1"/>
</dbReference>
<dbReference type="PRINTS" id="PR00449">
    <property type="entry name" value="RASTRNSFRMNG"/>
</dbReference>
<comment type="subcellular location">
    <subcellularLocation>
        <location evidence="1">Cell membrane</location>
    </subcellularLocation>
</comment>
<dbReference type="OMA" id="IDGSAVM"/>
<dbReference type="GO" id="GO:0005525">
    <property type="term" value="F:GTP binding"/>
    <property type="evidence" value="ECO:0007669"/>
    <property type="project" value="UniProtKB-KW"/>
</dbReference>
<evidence type="ECO:0000256" key="4">
    <source>
        <dbReference type="ARBA" id="ARBA00022741"/>
    </source>
</evidence>
<evidence type="ECO:0000256" key="5">
    <source>
        <dbReference type="ARBA" id="ARBA00022801"/>
    </source>
</evidence>
<dbReference type="EMBL" id="JAPDFW010000076">
    <property type="protein sequence ID" value="KAJ5073180.1"/>
    <property type="molecule type" value="Genomic_DNA"/>
</dbReference>
<evidence type="ECO:0000256" key="1">
    <source>
        <dbReference type="ARBA" id="ARBA00004236"/>
    </source>
</evidence>
<dbReference type="SMART" id="SM00174">
    <property type="entry name" value="RHO"/>
    <property type="match status" value="1"/>
</dbReference>
<keyword evidence="10" id="KW-1185">Reference proteome</keyword>
<dbReference type="InterPro" id="IPR027417">
    <property type="entry name" value="P-loop_NTPase"/>
</dbReference>
<reference evidence="9" key="1">
    <citation type="submission" date="2022-10" db="EMBL/GenBank/DDBJ databases">
        <title>Novel sulphate-reducing endosymbionts in the free-living metamonad Anaeramoeba.</title>
        <authorList>
            <person name="Jerlstrom-Hultqvist J."/>
            <person name="Cepicka I."/>
            <person name="Gallot-Lavallee L."/>
            <person name="Salas-Leiva D."/>
            <person name="Curtis B.A."/>
            <person name="Zahonova K."/>
            <person name="Pipaliya S."/>
            <person name="Dacks J."/>
            <person name="Roger A.J."/>
        </authorList>
    </citation>
    <scope>NUCLEOTIDE SEQUENCE</scope>
    <source>
        <strain evidence="9">BMAN</strain>
    </source>
</reference>
<dbReference type="AlphaFoldDB" id="A0A9Q0LIN8"/>
<dbReference type="InterPro" id="IPR005225">
    <property type="entry name" value="Small_GTP-bd"/>
</dbReference>